<keyword evidence="2" id="KW-1185">Reference proteome</keyword>
<reference evidence="2" key="1">
    <citation type="journal article" date="2017" name="bioRxiv">
        <title>Comparative analysis of the genomes of Stylophora pistillata and Acropora digitifera provides evidence for extensive differences between species of corals.</title>
        <authorList>
            <person name="Voolstra C.R."/>
            <person name="Li Y."/>
            <person name="Liew Y.J."/>
            <person name="Baumgarten S."/>
            <person name="Zoccola D."/>
            <person name="Flot J.-F."/>
            <person name="Tambutte S."/>
            <person name="Allemand D."/>
            <person name="Aranda M."/>
        </authorList>
    </citation>
    <scope>NUCLEOTIDE SEQUENCE [LARGE SCALE GENOMIC DNA]</scope>
</reference>
<sequence length="338" mass="37796">MKEFKENHPEDFQKRNFCIIYFMDELSCSVVERENLDKNAKVMEAITIKQGSKKYNATVMFMDDAVMMNLLKKSCAERHSTLNTAHGFKYEPVAIDRYHRYMHSQTTPGHVFKSGFVVCTNYLILGCSTDGKKSCDAYNSESEGECVEMEENVSLRKAPKRLAGIDLIEEDSDIGEVPFKSSRPTPATLQRPSGNIEAKFDLILSTLDAIERHLSMNTLKGCQGTPPCIKKPKYEIQGGSIVSDFGDASGVGISPTASLMHNEVNLLAIPSGGDLKKYAFKVFLQLFTREEMAAGILEPAREKATGKEVLDPHRTSVLKRAMTEKFGEVPFQKKWGQI</sequence>
<evidence type="ECO:0000313" key="1">
    <source>
        <dbReference type="EMBL" id="PFX33029.1"/>
    </source>
</evidence>
<dbReference type="EMBL" id="LSMT01000016">
    <property type="protein sequence ID" value="PFX33029.1"/>
    <property type="molecule type" value="Genomic_DNA"/>
</dbReference>
<dbReference type="InterPro" id="IPR011604">
    <property type="entry name" value="PDDEXK-like_dom_sf"/>
</dbReference>
<name>A0A2B4SV29_STYPI</name>
<dbReference type="Gene3D" id="3.90.320.10">
    <property type="match status" value="1"/>
</dbReference>
<evidence type="ECO:0000313" key="2">
    <source>
        <dbReference type="Proteomes" id="UP000225706"/>
    </source>
</evidence>
<dbReference type="OrthoDB" id="5988760at2759"/>
<dbReference type="Proteomes" id="UP000225706">
    <property type="component" value="Unassembled WGS sequence"/>
</dbReference>
<proteinExistence type="predicted"/>
<gene>
    <name evidence="1" type="ORF">AWC38_SpisGene2088</name>
</gene>
<organism evidence="1 2">
    <name type="scientific">Stylophora pistillata</name>
    <name type="common">Smooth cauliflower coral</name>
    <dbReference type="NCBI Taxonomy" id="50429"/>
    <lineage>
        <taxon>Eukaryota</taxon>
        <taxon>Metazoa</taxon>
        <taxon>Cnidaria</taxon>
        <taxon>Anthozoa</taxon>
        <taxon>Hexacorallia</taxon>
        <taxon>Scleractinia</taxon>
        <taxon>Astrocoeniina</taxon>
        <taxon>Pocilloporidae</taxon>
        <taxon>Stylophora</taxon>
    </lineage>
</organism>
<accession>A0A2B4SV29</accession>
<protein>
    <submittedName>
        <fullName evidence="1">Uncharacterized protein</fullName>
    </submittedName>
</protein>
<comment type="caution">
    <text evidence="1">The sequence shown here is derived from an EMBL/GenBank/DDBJ whole genome shotgun (WGS) entry which is preliminary data.</text>
</comment>
<dbReference type="AlphaFoldDB" id="A0A2B4SV29"/>